<feature type="non-terminal residue" evidence="1">
    <location>
        <position position="1"/>
    </location>
</feature>
<accession>A0A6J4TN64</accession>
<protein>
    <submittedName>
        <fullName evidence="1">Uncharacterized protein</fullName>
    </submittedName>
</protein>
<sequence length="38" mass="3736">GQARTASGNAIAPGSVAFGDRRCVLRAGRHRGAAASGL</sequence>
<reference evidence="1" key="1">
    <citation type="submission" date="2020-02" db="EMBL/GenBank/DDBJ databases">
        <authorList>
            <person name="Meier V. D."/>
        </authorList>
    </citation>
    <scope>NUCLEOTIDE SEQUENCE</scope>
    <source>
        <strain evidence="1">AVDCRST_MAG23</strain>
    </source>
</reference>
<organism evidence="1">
    <name type="scientific">uncultured Sphingosinicella sp</name>
    <dbReference type="NCBI Taxonomy" id="478748"/>
    <lineage>
        <taxon>Bacteria</taxon>
        <taxon>Pseudomonadati</taxon>
        <taxon>Pseudomonadota</taxon>
        <taxon>Alphaproteobacteria</taxon>
        <taxon>Sphingomonadales</taxon>
        <taxon>Sphingosinicellaceae</taxon>
        <taxon>Sphingosinicella</taxon>
        <taxon>environmental samples</taxon>
    </lineage>
</organism>
<feature type="non-terminal residue" evidence="1">
    <location>
        <position position="38"/>
    </location>
</feature>
<evidence type="ECO:0000313" key="1">
    <source>
        <dbReference type="EMBL" id="CAA9526731.1"/>
    </source>
</evidence>
<dbReference type="AlphaFoldDB" id="A0A6J4TN64"/>
<name>A0A6J4TN64_9SPHN</name>
<dbReference type="EMBL" id="CADCWD010000025">
    <property type="protein sequence ID" value="CAA9526731.1"/>
    <property type="molecule type" value="Genomic_DNA"/>
</dbReference>
<proteinExistence type="predicted"/>
<gene>
    <name evidence="1" type="ORF">AVDCRST_MAG23-634</name>
</gene>